<sequence>MTNISSTFSVKPRLQFLLFVCDILFDLQRSVSSIRRCSSFSFWAAFFFVSATIIGPPNLAESSVVGSSRAVSLIAVYSLWAAPSIDINSSRAVPSIRRDQCGQVGGGSRLARDVGRCLPTERQERDVEV</sequence>
<reference evidence="1 2" key="1">
    <citation type="journal article" date="2019" name="G3 (Bethesda)">
        <title>Sequencing of a Wild Apple (Malus baccata) Genome Unravels the Differences Between Cultivated and Wild Apple Species Regarding Disease Resistance and Cold Tolerance.</title>
        <authorList>
            <person name="Chen X."/>
        </authorList>
    </citation>
    <scope>NUCLEOTIDE SEQUENCE [LARGE SCALE GENOMIC DNA]</scope>
    <source>
        <strain evidence="2">cv. Shandingzi</strain>
        <tissue evidence="1">Leaves</tissue>
    </source>
</reference>
<organism evidence="1 2">
    <name type="scientific">Malus baccata</name>
    <name type="common">Siberian crab apple</name>
    <name type="synonym">Pyrus baccata</name>
    <dbReference type="NCBI Taxonomy" id="106549"/>
    <lineage>
        <taxon>Eukaryota</taxon>
        <taxon>Viridiplantae</taxon>
        <taxon>Streptophyta</taxon>
        <taxon>Embryophyta</taxon>
        <taxon>Tracheophyta</taxon>
        <taxon>Spermatophyta</taxon>
        <taxon>Magnoliopsida</taxon>
        <taxon>eudicotyledons</taxon>
        <taxon>Gunneridae</taxon>
        <taxon>Pentapetalae</taxon>
        <taxon>rosids</taxon>
        <taxon>fabids</taxon>
        <taxon>Rosales</taxon>
        <taxon>Rosaceae</taxon>
        <taxon>Amygdaloideae</taxon>
        <taxon>Maleae</taxon>
        <taxon>Malus</taxon>
    </lineage>
</organism>
<dbReference type="AlphaFoldDB" id="A0A540K7C7"/>
<evidence type="ECO:0000313" key="2">
    <source>
        <dbReference type="Proteomes" id="UP000315295"/>
    </source>
</evidence>
<proteinExistence type="predicted"/>
<evidence type="ECO:0000313" key="1">
    <source>
        <dbReference type="EMBL" id="TQD70124.1"/>
    </source>
</evidence>
<dbReference type="EMBL" id="VIEB01001975">
    <property type="protein sequence ID" value="TQD70124.1"/>
    <property type="molecule type" value="Genomic_DNA"/>
</dbReference>
<protein>
    <submittedName>
        <fullName evidence="1">Uncharacterized protein</fullName>
    </submittedName>
</protein>
<keyword evidence="2" id="KW-1185">Reference proteome</keyword>
<accession>A0A540K7C7</accession>
<name>A0A540K7C7_MALBA</name>
<comment type="caution">
    <text evidence="1">The sequence shown here is derived from an EMBL/GenBank/DDBJ whole genome shotgun (WGS) entry which is preliminary data.</text>
</comment>
<dbReference type="Proteomes" id="UP000315295">
    <property type="component" value="Unassembled WGS sequence"/>
</dbReference>
<gene>
    <name evidence="1" type="ORF">C1H46_044345</name>
</gene>